<reference evidence="3 4" key="1">
    <citation type="journal article" date="2013" name="Environ. Microbiol.">
        <title>Genome analysis of Chitinivibrio alkaliphilus gen. nov., sp. nov., a novel extremely haloalkaliphilic anaerobic chitinolytic bacterium from the candidate phylum Termite Group 3.</title>
        <authorList>
            <person name="Sorokin D.Y."/>
            <person name="Gumerov V.M."/>
            <person name="Rakitin A.L."/>
            <person name="Beletsky A.V."/>
            <person name="Damste J.S."/>
            <person name="Muyzer G."/>
            <person name="Mardanov A.V."/>
            <person name="Ravin N.V."/>
        </authorList>
    </citation>
    <scope>NUCLEOTIDE SEQUENCE [LARGE SCALE GENOMIC DNA]</scope>
    <source>
        <strain evidence="3 4">ACht1</strain>
    </source>
</reference>
<dbReference type="Proteomes" id="UP000017148">
    <property type="component" value="Unassembled WGS sequence"/>
</dbReference>
<evidence type="ECO:0000313" key="4">
    <source>
        <dbReference type="Proteomes" id="UP000017148"/>
    </source>
</evidence>
<dbReference type="eggNOG" id="COG2885">
    <property type="taxonomic scope" value="Bacteria"/>
</dbReference>
<sequence length="268" mass="29662">MKLKQTLLTALFFLIFMGADSNGEVLVVPSSGMRSILSAFVQAQPGDTVLVKRGIYEEQILVPPDVVLKAEVKHEAIIDGGGRGTVVELNRGSVIDGFVIKNGTIGVFSKSERAKIKNCEIIQNWMTGVVAVRYAPQMEDNLIAFNRGSGIVTWDAKSTTGEIEYNTIAHNGGFGLWLGGQSEVTFKKNIVAYNQKFGAQWSSESAASIITENNFWENLNQFYEFPPGNFQFRPDFRSPRVGMDFRRSQGCCAIRSRDGNVIGIRYTE</sequence>
<feature type="signal peptide" evidence="1">
    <location>
        <begin position="1"/>
        <end position="21"/>
    </location>
</feature>
<dbReference type="InterPro" id="IPR007742">
    <property type="entry name" value="NosD_dom"/>
</dbReference>
<keyword evidence="4" id="KW-1185">Reference proteome</keyword>
<organism evidence="3 4">
    <name type="scientific">Chitinivibrio alkaliphilus ACht1</name>
    <dbReference type="NCBI Taxonomy" id="1313304"/>
    <lineage>
        <taxon>Bacteria</taxon>
        <taxon>Pseudomonadati</taxon>
        <taxon>Fibrobacterota</taxon>
        <taxon>Chitinivibrionia</taxon>
        <taxon>Chitinivibrionales</taxon>
        <taxon>Chitinivibrionaceae</taxon>
        <taxon>Chitinivibrio</taxon>
    </lineage>
</organism>
<dbReference type="InterPro" id="IPR011050">
    <property type="entry name" value="Pectin_lyase_fold/virulence"/>
</dbReference>
<dbReference type="AlphaFoldDB" id="U7D5K4"/>
<dbReference type="Pfam" id="PF05048">
    <property type="entry name" value="NosD"/>
    <property type="match status" value="1"/>
</dbReference>
<dbReference type="STRING" id="1313304.CALK_1866"/>
<comment type="caution">
    <text evidence="3">The sequence shown here is derived from an EMBL/GenBank/DDBJ whole genome shotgun (WGS) entry which is preliminary data.</text>
</comment>
<feature type="chain" id="PRO_5004682210" description="Periplasmic copper-binding protein NosD beta helix domain-containing protein" evidence="1">
    <location>
        <begin position="22"/>
        <end position="268"/>
    </location>
</feature>
<dbReference type="InterPro" id="IPR012334">
    <property type="entry name" value="Pectin_lyas_fold"/>
</dbReference>
<evidence type="ECO:0000256" key="1">
    <source>
        <dbReference type="SAM" id="SignalP"/>
    </source>
</evidence>
<dbReference type="Gene3D" id="2.160.20.10">
    <property type="entry name" value="Single-stranded right-handed beta-helix, Pectin lyase-like"/>
    <property type="match status" value="1"/>
</dbReference>
<dbReference type="EMBL" id="ASJR01000016">
    <property type="protein sequence ID" value="ERP31248.1"/>
    <property type="molecule type" value="Genomic_DNA"/>
</dbReference>
<dbReference type="RefSeq" id="WP_022637295.1">
    <property type="nucleotide sequence ID" value="NZ_ASJR01000016.1"/>
</dbReference>
<evidence type="ECO:0000313" key="3">
    <source>
        <dbReference type="EMBL" id="ERP31248.1"/>
    </source>
</evidence>
<name>U7D5K4_9BACT</name>
<feature type="domain" description="Periplasmic copper-binding protein NosD beta helix" evidence="2">
    <location>
        <begin position="47"/>
        <end position="223"/>
    </location>
</feature>
<gene>
    <name evidence="3" type="ORF">CALK_1866</name>
</gene>
<dbReference type="OrthoDB" id="9805566at2"/>
<dbReference type="SUPFAM" id="SSF51126">
    <property type="entry name" value="Pectin lyase-like"/>
    <property type="match status" value="1"/>
</dbReference>
<accession>U7D5K4</accession>
<evidence type="ECO:0000259" key="2">
    <source>
        <dbReference type="Pfam" id="PF05048"/>
    </source>
</evidence>
<proteinExistence type="predicted"/>
<keyword evidence="1" id="KW-0732">Signal</keyword>
<protein>
    <recommendedName>
        <fullName evidence="2">Periplasmic copper-binding protein NosD beta helix domain-containing protein</fullName>
    </recommendedName>
</protein>